<proteinExistence type="predicted"/>
<reference evidence="1" key="1">
    <citation type="submission" date="2020-10" db="EMBL/GenBank/DDBJ databases">
        <authorList>
            <person name="Kusch S."/>
        </authorList>
    </citation>
    <scope>NUCLEOTIDE SEQUENCE</scope>
    <source>
        <strain evidence="1">SwB9</strain>
    </source>
</reference>
<protein>
    <submittedName>
        <fullName evidence="1">Ed2e3949-5b10-437c-aef2-3e1f446de802</fullName>
    </submittedName>
</protein>
<comment type="caution">
    <text evidence="1">The sequence shown here is derived from an EMBL/GenBank/DDBJ whole genome shotgun (WGS) entry which is preliminary data.</text>
</comment>
<evidence type="ECO:0000313" key="2">
    <source>
        <dbReference type="Proteomes" id="UP000624404"/>
    </source>
</evidence>
<dbReference type="Proteomes" id="UP000624404">
    <property type="component" value="Unassembled WGS sequence"/>
</dbReference>
<dbReference type="AlphaFoldDB" id="A0A8H2W0Z4"/>
<keyword evidence="2" id="KW-1185">Reference proteome</keyword>
<evidence type="ECO:0000313" key="1">
    <source>
        <dbReference type="EMBL" id="CAD6448588.1"/>
    </source>
</evidence>
<sequence>MMCQFEYFQYQKCGHKAIEISGFCNVVFWRAGMTSHLTPCPEQNFRAFFVRIGTLDGLDFGTCKWIGLSGYCKMCEEESHMPKAIPYRTYEDYEFLEGIGDLTGAIFAVKLAEPITYPPPSQSIQYSSTPNEFVTKEILEKEIAKPPTPPHEATPATGENLLSRRLKTSLHHPYIFTPYIKNTIAALISVEDQNISTLLSIQNKDIPEGALEKGTIKELRELYFPAKLQMYELNQGVDGVTDQWRSQGYYDGRILEGLPPSQYFWDHVGMTPGDEQYLVDRLKDGIPLQIVWREKFKERGMDLPMFYQYGRKLEEHFQCRVVRTNSRMGKIGKELSERSQAADGIQPFGTYQQNSSSGLQPSRESSLRQINPFGYSLDDLRQQHLQQQMQQIQLQRMQQMMEQQMIRRRMIQQQQAQQQLMWQHQMQQQQVVSKEKGQIAVVEEVEIVETSGRGFLRKDGGGAI</sequence>
<gene>
    <name evidence="1" type="ORF">SCLTRI_LOCUS8380</name>
</gene>
<dbReference type="OrthoDB" id="3479898at2759"/>
<name>A0A8H2W0Z4_9HELO</name>
<accession>A0A8H2W0Z4</accession>
<dbReference type="EMBL" id="CAJHIA010000032">
    <property type="protein sequence ID" value="CAD6448588.1"/>
    <property type="molecule type" value="Genomic_DNA"/>
</dbReference>
<organism evidence="1 2">
    <name type="scientific">Sclerotinia trifoliorum</name>
    <dbReference type="NCBI Taxonomy" id="28548"/>
    <lineage>
        <taxon>Eukaryota</taxon>
        <taxon>Fungi</taxon>
        <taxon>Dikarya</taxon>
        <taxon>Ascomycota</taxon>
        <taxon>Pezizomycotina</taxon>
        <taxon>Leotiomycetes</taxon>
        <taxon>Helotiales</taxon>
        <taxon>Sclerotiniaceae</taxon>
        <taxon>Sclerotinia</taxon>
    </lineage>
</organism>